<dbReference type="EMBL" id="JBBBZM010000038">
    <property type="protein sequence ID" value="KAL0637192.1"/>
    <property type="molecule type" value="Genomic_DNA"/>
</dbReference>
<organism evidence="1 2">
    <name type="scientific">Discina gigas</name>
    <dbReference type="NCBI Taxonomy" id="1032678"/>
    <lineage>
        <taxon>Eukaryota</taxon>
        <taxon>Fungi</taxon>
        <taxon>Dikarya</taxon>
        <taxon>Ascomycota</taxon>
        <taxon>Pezizomycotina</taxon>
        <taxon>Pezizomycetes</taxon>
        <taxon>Pezizales</taxon>
        <taxon>Discinaceae</taxon>
        <taxon>Discina</taxon>
    </lineage>
</organism>
<protein>
    <submittedName>
        <fullName evidence="1">Uncharacterized protein</fullName>
    </submittedName>
</protein>
<comment type="caution">
    <text evidence="1">The sequence shown here is derived from an EMBL/GenBank/DDBJ whole genome shotgun (WGS) entry which is preliminary data.</text>
</comment>
<evidence type="ECO:0000313" key="2">
    <source>
        <dbReference type="Proteomes" id="UP001447188"/>
    </source>
</evidence>
<reference evidence="1 2" key="1">
    <citation type="submission" date="2024-02" db="EMBL/GenBank/DDBJ databases">
        <title>Discinaceae phylogenomics.</title>
        <authorList>
            <person name="Dirks A.C."/>
            <person name="James T.Y."/>
        </authorList>
    </citation>
    <scope>NUCLEOTIDE SEQUENCE [LARGE SCALE GENOMIC DNA]</scope>
    <source>
        <strain evidence="1 2">ACD0624</strain>
    </source>
</reference>
<dbReference type="Proteomes" id="UP001447188">
    <property type="component" value="Unassembled WGS sequence"/>
</dbReference>
<keyword evidence="2" id="KW-1185">Reference proteome</keyword>
<name>A0ABR3GMP7_9PEZI</name>
<gene>
    <name evidence="1" type="ORF">Q9L58_003842</name>
</gene>
<feature type="non-terminal residue" evidence="1">
    <location>
        <position position="1"/>
    </location>
</feature>
<sequence>LFSVLVMHWVTHQDDEENGSKSHCQGCNRTIGESISHGSAFTSEPGARIRVTTRIEAGLGKSAISKSIPLGGILTHTEISRDVENIGAPEVDYGRDRDRHHSIDFMHGHEDYS</sequence>
<proteinExistence type="predicted"/>
<evidence type="ECO:0000313" key="1">
    <source>
        <dbReference type="EMBL" id="KAL0637192.1"/>
    </source>
</evidence>
<accession>A0ABR3GMP7</accession>